<evidence type="ECO:0000313" key="3">
    <source>
        <dbReference type="EMBL" id="UNI18862.1"/>
    </source>
</evidence>
<feature type="compositionally biased region" description="Basic and acidic residues" evidence="1">
    <location>
        <begin position="436"/>
        <end position="454"/>
    </location>
</feature>
<dbReference type="RefSeq" id="XP_047842343.1">
    <property type="nucleotide sequence ID" value="XM_047986362.1"/>
</dbReference>
<feature type="compositionally biased region" description="Basic and acidic residues" evidence="1">
    <location>
        <begin position="216"/>
        <end position="225"/>
    </location>
</feature>
<feature type="compositionally biased region" description="Basic and acidic residues" evidence="1">
    <location>
        <begin position="158"/>
        <end position="172"/>
    </location>
</feature>
<evidence type="ECO:0000256" key="1">
    <source>
        <dbReference type="SAM" id="MobiDB-lite"/>
    </source>
</evidence>
<dbReference type="EMBL" id="CP086357">
    <property type="protein sequence ID" value="UNI18862.1"/>
    <property type="molecule type" value="Genomic_DNA"/>
</dbReference>
<name>A0A9Q8QHQ3_9HYPO</name>
<dbReference type="Proteomes" id="UP000829364">
    <property type="component" value="Chromosome 4"/>
</dbReference>
<feature type="compositionally biased region" description="Low complexity" evidence="1">
    <location>
        <begin position="119"/>
        <end position="128"/>
    </location>
</feature>
<feature type="region of interest" description="Disordered" evidence="1">
    <location>
        <begin position="155"/>
        <end position="352"/>
    </location>
</feature>
<feature type="compositionally biased region" description="Low complexity" evidence="1">
    <location>
        <begin position="98"/>
        <end position="111"/>
    </location>
</feature>
<feature type="chain" id="PRO_5040210546" evidence="2">
    <location>
        <begin position="21"/>
        <end position="491"/>
    </location>
</feature>
<accession>A0A9Q8QHQ3</accession>
<feature type="compositionally biased region" description="Basic and acidic residues" evidence="1">
    <location>
        <begin position="413"/>
        <end position="428"/>
    </location>
</feature>
<feature type="signal peptide" evidence="2">
    <location>
        <begin position="1"/>
        <end position="20"/>
    </location>
</feature>
<keyword evidence="4" id="KW-1185">Reference proteome</keyword>
<proteinExistence type="predicted"/>
<feature type="compositionally biased region" description="Acidic residues" evidence="1">
    <location>
        <begin position="173"/>
        <end position="182"/>
    </location>
</feature>
<organism evidence="3 4">
    <name type="scientific">Purpureocillium takamizusanense</name>
    <dbReference type="NCBI Taxonomy" id="2060973"/>
    <lineage>
        <taxon>Eukaryota</taxon>
        <taxon>Fungi</taxon>
        <taxon>Dikarya</taxon>
        <taxon>Ascomycota</taxon>
        <taxon>Pezizomycotina</taxon>
        <taxon>Sordariomycetes</taxon>
        <taxon>Hypocreomycetidae</taxon>
        <taxon>Hypocreales</taxon>
        <taxon>Ophiocordycipitaceae</taxon>
        <taxon>Purpureocillium</taxon>
    </lineage>
</organism>
<reference evidence="3" key="1">
    <citation type="submission" date="2021-11" db="EMBL/GenBank/DDBJ databases">
        <title>Purpureocillium_takamizusanense_genome.</title>
        <authorList>
            <person name="Nguyen N.-H."/>
        </authorList>
    </citation>
    <scope>NUCLEOTIDE SEQUENCE</scope>
    <source>
        <strain evidence="3">PT3</strain>
    </source>
</reference>
<evidence type="ECO:0000256" key="2">
    <source>
        <dbReference type="SAM" id="SignalP"/>
    </source>
</evidence>
<evidence type="ECO:0000313" key="4">
    <source>
        <dbReference type="Proteomes" id="UP000829364"/>
    </source>
</evidence>
<feature type="compositionally biased region" description="Gly residues" evidence="1">
    <location>
        <begin position="383"/>
        <end position="403"/>
    </location>
</feature>
<feature type="region of interest" description="Disordered" evidence="1">
    <location>
        <begin position="370"/>
        <end position="491"/>
    </location>
</feature>
<feature type="compositionally biased region" description="Low complexity" evidence="1">
    <location>
        <begin position="76"/>
        <end position="86"/>
    </location>
</feature>
<feature type="compositionally biased region" description="Polar residues" evidence="1">
    <location>
        <begin position="64"/>
        <end position="75"/>
    </location>
</feature>
<gene>
    <name evidence="3" type="ORF">JDV02_005102</name>
</gene>
<sequence>MKIRASTLAAAACLAGTALAWPMRHQQHQQQQGTQVAPPSTVHDLFEAEKTNALANQARDGPGVNNTTAPAGNSSTTTTTTTTTTTEDTPGGGAFKETTTTTTNGNGNGTTSQVQPYNATADPARAAAAPPPSGQQKGHDAKQQFADGLLGGARHLRRAESDEKGDVRKRDDGIEDEGDEAPMGDMSTMKDMSPETEAAAKPMAGSDGMTGMMAKGHGDMDKRMDSSSSPPPGMNGHGSEETSSDTVLERRLEHSDADNKMTGNHDIAHQMAAMSNAQSPAGGMKSTSPSSSPPSSEPQGKKEGIIMPTNVTKVDNNWSPSSPSTVAEAPPRVLLKAPTKQQPSLRPLSKREIGVLERFATYVRDLMDAGDETSAKPAASNSTGGGVMGRAVAAGGGGGGGGNLTNTTAAAEGTERDDRMDKVREAILERLAQGMDEERQQSGEGPEKEEQEEKKKKKKKKDKMIERRQDVSMNGMDGGGDGGDDGGDDDS</sequence>
<protein>
    <submittedName>
        <fullName evidence="3">Uncharacterized protein</fullName>
    </submittedName>
</protein>
<feature type="compositionally biased region" description="Acidic residues" evidence="1">
    <location>
        <begin position="482"/>
        <end position="491"/>
    </location>
</feature>
<dbReference type="KEGG" id="ptkz:JDV02_005102"/>
<dbReference type="GeneID" id="72067052"/>
<dbReference type="AlphaFoldDB" id="A0A9Q8QHQ3"/>
<feature type="compositionally biased region" description="Basic and acidic residues" evidence="1">
    <location>
        <begin position="247"/>
        <end position="259"/>
    </location>
</feature>
<keyword evidence="2" id="KW-0732">Signal</keyword>
<feature type="region of interest" description="Disordered" evidence="1">
    <location>
        <begin position="55"/>
        <end position="141"/>
    </location>
</feature>
<feature type="compositionally biased region" description="Polar residues" evidence="1">
    <location>
        <begin position="309"/>
        <end position="325"/>
    </location>
</feature>
<dbReference type="OrthoDB" id="10604186at2759"/>